<dbReference type="PANTHER" id="PTHR24321">
    <property type="entry name" value="DEHYDROGENASES, SHORT CHAIN"/>
    <property type="match status" value="1"/>
</dbReference>
<dbReference type="FunFam" id="3.40.50.720:FF:000084">
    <property type="entry name" value="Short-chain dehydrogenase reductase"/>
    <property type="match status" value="1"/>
</dbReference>
<dbReference type="RefSeq" id="WP_145718200.1">
    <property type="nucleotide sequence ID" value="NZ_BAAAFY010000002.1"/>
</dbReference>
<dbReference type="Gene3D" id="3.40.50.720">
    <property type="entry name" value="NAD(P)-binding Rossmann-like Domain"/>
    <property type="match status" value="1"/>
</dbReference>
<comment type="similarity">
    <text evidence="1">Belongs to the short-chain dehydrogenases/reductases (SDR) family.</text>
</comment>
<dbReference type="SUPFAM" id="SSF51735">
    <property type="entry name" value="NAD(P)-binding Rossmann-fold domains"/>
    <property type="match status" value="1"/>
</dbReference>
<dbReference type="Proteomes" id="UP000316778">
    <property type="component" value="Unassembled WGS sequence"/>
</dbReference>
<dbReference type="NCBIfam" id="NF005559">
    <property type="entry name" value="PRK07231.1"/>
    <property type="match status" value="1"/>
</dbReference>
<evidence type="ECO:0000256" key="3">
    <source>
        <dbReference type="SAM" id="MobiDB-lite"/>
    </source>
</evidence>
<dbReference type="PRINTS" id="PR00081">
    <property type="entry name" value="GDHRDH"/>
</dbReference>
<organism evidence="4 5">
    <name type="scientific">Chitinophaga japonensis</name>
    <name type="common">Flexibacter japonensis</name>
    <dbReference type="NCBI Taxonomy" id="104662"/>
    <lineage>
        <taxon>Bacteria</taxon>
        <taxon>Pseudomonadati</taxon>
        <taxon>Bacteroidota</taxon>
        <taxon>Chitinophagia</taxon>
        <taxon>Chitinophagales</taxon>
        <taxon>Chitinophagaceae</taxon>
        <taxon>Chitinophaga</taxon>
    </lineage>
</organism>
<sequence>MKANRLAGKVAIVTGGGTGIGEAVCKKFAAEGAKVLVVGFADDPVEAVAQEIAETGGEARAYMGDVAKEVEAEAAVQAAIDNWGALHILVNCAGVYPVTAETQDLDVEIFDLLIKDNLRNTFLMTRAALPFLQKTGGCIVNTGSEAGFLGQAMLSPYGGTKAFIHAFTRGVALEQAKHGVRANAVCPGPVDTSWTHKETGPMDEKMEQSFLQTVSMGRRGTTEEVANVFLFLASDEASFVNGSLYSVDGGIIGGKGIGKEAPASVASEPEPELALHHEHDGKTGRRN</sequence>
<dbReference type="InterPro" id="IPR002347">
    <property type="entry name" value="SDR_fam"/>
</dbReference>
<comment type="caution">
    <text evidence="4">The sequence shown here is derived from an EMBL/GenBank/DDBJ whole genome shotgun (WGS) entry which is preliminary data.</text>
</comment>
<evidence type="ECO:0000313" key="5">
    <source>
        <dbReference type="Proteomes" id="UP000316778"/>
    </source>
</evidence>
<protein>
    <submittedName>
        <fullName evidence="4">NAD(P)-dependent dehydrogenase (Short-subunit alcohol dehydrogenase family)</fullName>
    </submittedName>
</protein>
<dbReference type="InterPro" id="IPR036291">
    <property type="entry name" value="NAD(P)-bd_dom_sf"/>
</dbReference>
<dbReference type="EMBL" id="VLLG01000005">
    <property type="protein sequence ID" value="TWI84498.1"/>
    <property type="molecule type" value="Genomic_DNA"/>
</dbReference>
<dbReference type="CDD" id="cd05233">
    <property type="entry name" value="SDR_c"/>
    <property type="match status" value="1"/>
</dbReference>
<accession>A0A562STW6</accession>
<evidence type="ECO:0000313" key="4">
    <source>
        <dbReference type="EMBL" id="TWI84498.1"/>
    </source>
</evidence>
<dbReference type="Pfam" id="PF13561">
    <property type="entry name" value="adh_short_C2"/>
    <property type="match status" value="1"/>
</dbReference>
<dbReference type="GO" id="GO:0016491">
    <property type="term" value="F:oxidoreductase activity"/>
    <property type="evidence" value="ECO:0007669"/>
    <property type="project" value="UniProtKB-KW"/>
</dbReference>
<evidence type="ECO:0000256" key="2">
    <source>
        <dbReference type="ARBA" id="ARBA00023002"/>
    </source>
</evidence>
<dbReference type="OrthoDB" id="9804104at2"/>
<keyword evidence="5" id="KW-1185">Reference proteome</keyword>
<proteinExistence type="inferred from homology"/>
<dbReference type="AlphaFoldDB" id="A0A562STW6"/>
<name>A0A562STW6_CHIJA</name>
<dbReference type="PRINTS" id="PR00080">
    <property type="entry name" value="SDRFAMILY"/>
</dbReference>
<evidence type="ECO:0000256" key="1">
    <source>
        <dbReference type="ARBA" id="ARBA00006484"/>
    </source>
</evidence>
<feature type="compositionally biased region" description="Basic and acidic residues" evidence="3">
    <location>
        <begin position="273"/>
        <end position="287"/>
    </location>
</feature>
<reference evidence="4 5" key="1">
    <citation type="journal article" date="2013" name="Stand. Genomic Sci.">
        <title>Genomic Encyclopedia of Type Strains, Phase I: The one thousand microbial genomes (KMG-I) project.</title>
        <authorList>
            <person name="Kyrpides N.C."/>
            <person name="Woyke T."/>
            <person name="Eisen J.A."/>
            <person name="Garrity G."/>
            <person name="Lilburn T.G."/>
            <person name="Beck B.J."/>
            <person name="Whitman W.B."/>
            <person name="Hugenholtz P."/>
            <person name="Klenk H.P."/>
        </authorList>
    </citation>
    <scope>NUCLEOTIDE SEQUENCE [LARGE SCALE GENOMIC DNA]</scope>
    <source>
        <strain evidence="4 5">DSM 13484</strain>
    </source>
</reference>
<keyword evidence="2" id="KW-0560">Oxidoreductase</keyword>
<dbReference type="InterPro" id="IPR020904">
    <property type="entry name" value="Sc_DH/Rdtase_CS"/>
</dbReference>
<gene>
    <name evidence="4" type="ORF">LX66_4868</name>
</gene>
<feature type="region of interest" description="Disordered" evidence="3">
    <location>
        <begin position="259"/>
        <end position="287"/>
    </location>
</feature>
<dbReference type="PROSITE" id="PS00061">
    <property type="entry name" value="ADH_SHORT"/>
    <property type="match status" value="1"/>
</dbReference>
<dbReference type="PANTHER" id="PTHR24321:SF8">
    <property type="entry name" value="ESTRADIOL 17-BETA-DEHYDROGENASE 8-RELATED"/>
    <property type="match status" value="1"/>
</dbReference>